<accession>A0A2P8A4K8</accession>
<evidence type="ECO:0000313" key="8">
    <source>
        <dbReference type="Proteomes" id="UP000243723"/>
    </source>
</evidence>
<dbReference type="InterPro" id="IPR017972">
    <property type="entry name" value="Cyt_P450_CS"/>
</dbReference>
<dbReference type="PANTHER" id="PTHR24305:SF156">
    <property type="entry name" value="P450, PUTATIVE (EUROFUNG)-RELATED"/>
    <property type="match status" value="1"/>
</dbReference>
<dbReference type="PANTHER" id="PTHR24305">
    <property type="entry name" value="CYTOCHROME P450"/>
    <property type="match status" value="1"/>
</dbReference>
<dbReference type="InterPro" id="IPR002403">
    <property type="entry name" value="Cyt_P450_E_grp-IV"/>
</dbReference>
<dbReference type="InterPro" id="IPR050121">
    <property type="entry name" value="Cytochrome_P450_monoxygenase"/>
</dbReference>
<keyword evidence="5 6" id="KW-0349">Heme</keyword>
<comment type="similarity">
    <text evidence="2 6">Belongs to the cytochrome P450 family.</text>
</comment>
<keyword evidence="3 5" id="KW-0479">Metal-binding</keyword>
<organism evidence="7 8">
    <name type="scientific">Elsinoe australis</name>
    <dbReference type="NCBI Taxonomy" id="40998"/>
    <lineage>
        <taxon>Eukaryota</taxon>
        <taxon>Fungi</taxon>
        <taxon>Dikarya</taxon>
        <taxon>Ascomycota</taxon>
        <taxon>Pezizomycotina</taxon>
        <taxon>Dothideomycetes</taxon>
        <taxon>Dothideomycetidae</taxon>
        <taxon>Myriangiales</taxon>
        <taxon>Elsinoaceae</taxon>
        <taxon>Elsinoe</taxon>
    </lineage>
</organism>
<dbReference type="PRINTS" id="PR00385">
    <property type="entry name" value="P450"/>
</dbReference>
<dbReference type="SUPFAM" id="SSF48264">
    <property type="entry name" value="Cytochrome P450"/>
    <property type="match status" value="1"/>
</dbReference>
<evidence type="ECO:0000256" key="5">
    <source>
        <dbReference type="PIRSR" id="PIRSR602403-1"/>
    </source>
</evidence>
<dbReference type="Proteomes" id="UP000243723">
    <property type="component" value="Unassembled WGS sequence"/>
</dbReference>
<proteinExistence type="inferred from homology"/>
<evidence type="ECO:0000256" key="1">
    <source>
        <dbReference type="ARBA" id="ARBA00001971"/>
    </source>
</evidence>
<dbReference type="InterPro" id="IPR001128">
    <property type="entry name" value="Cyt_P450"/>
</dbReference>
<dbReference type="CDD" id="cd11062">
    <property type="entry name" value="CYP58-like"/>
    <property type="match status" value="1"/>
</dbReference>
<evidence type="ECO:0000256" key="3">
    <source>
        <dbReference type="ARBA" id="ARBA00022723"/>
    </source>
</evidence>
<dbReference type="OrthoDB" id="1470350at2759"/>
<dbReference type="STRING" id="40998.A0A2P8A4K8"/>
<sequence length="515" mass="56843">MALTTLLPSLPSDPLITALLLLLPFTLTLILHRLLLHALTPIPGPFLPKLTRLPLLHLSYLGRESTYLTSLFAASPSPILRIGPNEVLIADGAALAPIYSTNGGFPKAPCYRNFDIEGWPSLFSALGKEYRAVRAKNVLPLFATKALREGEGRLRGTVAGFVRRLEEGKRRGGKVDVLDAARSLAVDVVTGYLFGVSYGGLEEGGMGEGKGGKEERKLSASEFVNAFVGVGRFFFLPNWLFVALEKVSQYLFETKETVESMGRVDGYVRRLVEEANDEDGTYQARMLKAGLSKDEVAAQCMDLMFAGTDSSGMNLSTFCWQLAKHAEVYTKVKSEVLEAKRQDPNYDPSSLPYLRSCIKETLRLSMANPTRLPRVVPTGGWLYTPSSDYSFSKPTPSKQASRSYFLPAGTLVSVQIHTMHHSPSVFPDPYAFKPERWLDSSPEHLEKMNRDLIPFSLGSRQCIARNLAMVELNMACAATVESGVLDGARNIGEKVDILEWFNSKVEGEKIEIEYA</sequence>
<keyword evidence="8" id="KW-1185">Reference proteome</keyword>
<dbReference type="PRINTS" id="PR00465">
    <property type="entry name" value="EP450IV"/>
</dbReference>
<dbReference type="GO" id="GO:0004497">
    <property type="term" value="F:monooxygenase activity"/>
    <property type="evidence" value="ECO:0007669"/>
    <property type="project" value="UniProtKB-KW"/>
</dbReference>
<evidence type="ECO:0000256" key="4">
    <source>
        <dbReference type="ARBA" id="ARBA00023004"/>
    </source>
</evidence>
<dbReference type="EMBL" id="NHZQ01000067">
    <property type="protein sequence ID" value="PSK55368.1"/>
    <property type="molecule type" value="Genomic_DNA"/>
</dbReference>
<feature type="binding site" description="axial binding residue" evidence="5">
    <location>
        <position position="462"/>
    </location>
    <ligand>
        <name>heme</name>
        <dbReference type="ChEBI" id="CHEBI:30413"/>
    </ligand>
    <ligandPart>
        <name>Fe</name>
        <dbReference type="ChEBI" id="CHEBI:18248"/>
    </ligandPart>
</feature>
<dbReference type="AlphaFoldDB" id="A0A2P8A4K8"/>
<dbReference type="GO" id="GO:0016705">
    <property type="term" value="F:oxidoreductase activity, acting on paired donors, with incorporation or reduction of molecular oxygen"/>
    <property type="evidence" value="ECO:0007669"/>
    <property type="project" value="InterPro"/>
</dbReference>
<evidence type="ECO:0000256" key="2">
    <source>
        <dbReference type="ARBA" id="ARBA00010617"/>
    </source>
</evidence>
<dbReference type="Gene3D" id="1.10.630.10">
    <property type="entry name" value="Cytochrome P450"/>
    <property type="match status" value="1"/>
</dbReference>
<comment type="cofactor">
    <cofactor evidence="1 5">
        <name>heme</name>
        <dbReference type="ChEBI" id="CHEBI:30413"/>
    </cofactor>
</comment>
<evidence type="ECO:0000313" key="7">
    <source>
        <dbReference type="EMBL" id="PSK55368.1"/>
    </source>
</evidence>
<dbReference type="PROSITE" id="PS00086">
    <property type="entry name" value="CYTOCHROME_P450"/>
    <property type="match status" value="1"/>
</dbReference>
<dbReference type="GO" id="GO:0005506">
    <property type="term" value="F:iron ion binding"/>
    <property type="evidence" value="ECO:0007669"/>
    <property type="project" value="InterPro"/>
</dbReference>
<protein>
    <submittedName>
        <fullName evidence="7">Isotrichodermin C-15 hydroxylase</fullName>
    </submittedName>
</protein>
<reference evidence="7 8" key="1">
    <citation type="submission" date="2017-05" db="EMBL/GenBank/DDBJ databases">
        <title>Draft genome sequence of Elsinoe australis.</title>
        <authorList>
            <person name="Cheng Q."/>
        </authorList>
    </citation>
    <scope>NUCLEOTIDE SEQUENCE [LARGE SCALE GENOMIC DNA]</scope>
    <source>
        <strain evidence="7 8">NL1</strain>
    </source>
</reference>
<keyword evidence="4 5" id="KW-0408">Iron</keyword>
<gene>
    <name evidence="7" type="ORF">B9Z65_2757</name>
</gene>
<comment type="caution">
    <text evidence="7">The sequence shown here is derived from an EMBL/GenBank/DDBJ whole genome shotgun (WGS) entry which is preliminary data.</text>
</comment>
<evidence type="ECO:0000256" key="6">
    <source>
        <dbReference type="RuleBase" id="RU000461"/>
    </source>
</evidence>
<dbReference type="InterPro" id="IPR036396">
    <property type="entry name" value="Cyt_P450_sf"/>
</dbReference>
<keyword evidence="6" id="KW-0503">Monooxygenase</keyword>
<dbReference type="Pfam" id="PF00067">
    <property type="entry name" value="p450"/>
    <property type="match status" value="1"/>
</dbReference>
<name>A0A2P8A4K8_9PEZI</name>
<keyword evidence="6" id="KW-0560">Oxidoreductase</keyword>
<dbReference type="GO" id="GO:0020037">
    <property type="term" value="F:heme binding"/>
    <property type="evidence" value="ECO:0007669"/>
    <property type="project" value="InterPro"/>
</dbReference>